<evidence type="ECO:0000313" key="4">
    <source>
        <dbReference type="Proteomes" id="UP001498771"/>
    </source>
</evidence>
<evidence type="ECO:0000313" key="3">
    <source>
        <dbReference type="EMBL" id="KAK7202719.1"/>
    </source>
</evidence>
<protein>
    <submittedName>
        <fullName evidence="3">Uncharacterized protein</fullName>
    </submittedName>
</protein>
<gene>
    <name evidence="3" type="ORF">BZA70DRAFT_284794</name>
</gene>
<sequence length="605" mass="65623">MARGNQNTAEDDVVPMLPGAAPMPVSDPGTSIYANPYDNPDVHDRNADAEVTEKGTQLSKGWAAYLLTRRIIAIVFFVVAVIVGIAAGVVVAKRHRDYEQSLLDGIGSVTSSPSPDASSVPEPHLGGGMISNDVSASVIDGFQGTGYGDSEYVNLLTVYADKSIETTAQQAIIDYGTIEKSFCIPESNVAGSMAPFTSTDADGIDDETGTELFEYARWTDGSRAGYVLNGHYSTDNTNGTVYTKATLSKDNAGNYTVRASFKVILDDEYADGNNYTAVELTVRQPNSNSSYSDIIGQWAIPQYQINEQSFNSETVVLMVPFTVQEDGDVYVFFKATTSFQKTFVYSLTVASDDENSCSSSDPTYSNYLAGELSTDSFLTIQSVANETDDVPDSYIDSYCTPDSTINHAHFTKYWASSSFEFDDSSLSASLITWGDDSKGGIHLSGLDTTKDDSLELLVNDGVDNIDFNQTIAIRATFMPQIYGDYRDALDLNAFRLMVKMGNGTSDGLGTSLVDVKVSQTDAYAFGWNNTVVTMIGKFTTLAENDTTADAQKMKIYVGATLNRQDTYVFTTAIYSNISDSSCGFMDPKYESSVFEGMSFKTMESS</sequence>
<comment type="caution">
    <text evidence="3">The sequence shown here is derived from an EMBL/GenBank/DDBJ whole genome shotgun (WGS) entry which is preliminary data.</text>
</comment>
<keyword evidence="4" id="KW-1185">Reference proteome</keyword>
<keyword evidence="2" id="KW-0812">Transmembrane</keyword>
<reference evidence="3 4" key="1">
    <citation type="submission" date="2024-03" db="EMBL/GenBank/DDBJ databases">
        <title>Genome-scale model development and genomic sequencing of the oleaginous clade Lipomyces.</title>
        <authorList>
            <consortium name="Lawrence Berkeley National Laboratory"/>
            <person name="Czajka J.J."/>
            <person name="Han Y."/>
            <person name="Kim J."/>
            <person name="Mondo S.J."/>
            <person name="Hofstad B.A."/>
            <person name="Robles A."/>
            <person name="Haridas S."/>
            <person name="Riley R."/>
            <person name="LaButti K."/>
            <person name="Pangilinan J."/>
            <person name="Andreopoulos W."/>
            <person name="Lipzen A."/>
            <person name="Yan J."/>
            <person name="Wang M."/>
            <person name="Ng V."/>
            <person name="Grigoriev I.V."/>
            <person name="Spatafora J.W."/>
            <person name="Magnuson J.K."/>
            <person name="Baker S.E."/>
            <person name="Pomraning K.R."/>
        </authorList>
    </citation>
    <scope>NUCLEOTIDE SEQUENCE [LARGE SCALE GENOMIC DNA]</scope>
    <source>
        <strain evidence="3 4">Phaff 52-87</strain>
    </source>
</reference>
<name>A0ABR1EYN8_9ASCO</name>
<accession>A0ABR1EYN8</accession>
<evidence type="ECO:0000256" key="1">
    <source>
        <dbReference type="SAM" id="MobiDB-lite"/>
    </source>
</evidence>
<keyword evidence="2" id="KW-1133">Transmembrane helix</keyword>
<dbReference type="GeneID" id="90039147"/>
<dbReference type="EMBL" id="JBBJBU010000015">
    <property type="protein sequence ID" value="KAK7202719.1"/>
    <property type="molecule type" value="Genomic_DNA"/>
</dbReference>
<keyword evidence="2" id="KW-0472">Membrane</keyword>
<organism evidence="3 4">
    <name type="scientific">Myxozyma melibiosi</name>
    <dbReference type="NCBI Taxonomy" id="54550"/>
    <lineage>
        <taxon>Eukaryota</taxon>
        <taxon>Fungi</taxon>
        <taxon>Dikarya</taxon>
        <taxon>Ascomycota</taxon>
        <taxon>Saccharomycotina</taxon>
        <taxon>Lipomycetes</taxon>
        <taxon>Lipomycetales</taxon>
        <taxon>Lipomycetaceae</taxon>
        <taxon>Myxozyma</taxon>
    </lineage>
</organism>
<feature type="transmembrane region" description="Helical" evidence="2">
    <location>
        <begin position="71"/>
        <end position="92"/>
    </location>
</feature>
<dbReference type="Proteomes" id="UP001498771">
    <property type="component" value="Unassembled WGS sequence"/>
</dbReference>
<proteinExistence type="predicted"/>
<feature type="region of interest" description="Disordered" evidence="1">
    <location>
        <begin position="1"/>
        <end position="21"/>
    </location>
</feature>
<dbReference type="RefSeq" id="XP_064765752.1">
    <property type="nucleotide sequence ID" value="XM_064913635.1"/>
</dbReference>
<evidence type="ECO:0000256" key="2">
    <source>
        <dbReference type="SAM" id="Phobius"/>
    </source>
</evidence>